<dbReference type="SMART" id="SM00225">
    <property type="entry name" value="BTB"/>
    <property type="match status" value="1"/>
</dbReference>
<feature type="domain" description="MATH" evidence="2">
    <location>
        <begin position="8"/>
        <end position="138"/>
    </location>
</feature>
<comment type="caution">
    <text evidence="3">The sequence shown here is derived from an EMBL/GenBank/DDBJ whole genome shotgun (WGS) entry which is preliminary data.</text>
</comment>
<dbReference type="Gene3D" id="3.30.710.10">
    <property type="entry name" value="Potassium Channel Kv1.1, Chain A"/>
    <property type="match status" value="1"/>
</dbReference>
<sequence length="509" mass="58921">MMECNQNEHVVNWKVDKFSCCPQSTGEKFSIGPFTVQKLGNTVWQIHVYPRGTEDANYISCFLERKDDGNVGPREIRVNFEFSLVTSDGHLCEETVKSEEHCFTKETTFGFKNFMKRDDVFENKIYLLKDTLTLRCRMRKCVLQIRPNYTIIETIVDSHIPNILIPVNISDKGGRKVIFPVSTRDETDLLILKVYLEKNKVLEDAEQSKGEKADSTSDSSLRIDITKKKDIAPLYVSCQVKVVDTEDNFPLEHTAVHLYEKSQKETWSFPSFLKLSNLTKSMFRTDSFILKFNINVCNEDFQTHLTDLTPNQFSTIWNRRTLKFDFIKMLKSGLYSDAKIKIRDECFPVHKSILSIRSSVFKKLFEEHASTESQPDGNGQKSILELTDVDKDTLKRMLDFFYADAFDVKDFASCLSLYASAQKYDISPLKQECFNFLKVHMSVKEALTSLPLAVELDDGDLKLLAFNVIADNHEYALLTDEWMQFAEKEPELMSHILQHIRINKRENRI</sequence>
<dbReference type="GO" id="GO:0016567">
    <property type="term" value="P:protein ubiquitination"/>
    <property type="evidence" value="ECO:0007669"/>
    <property type="project" value="InterPro"/>
</dbReference>
<dbReference type="InterPro" id="IPR045005">
    <property type="entry name" value="BPM1-6"/>
</dbReference>
<evidence type="ECO:0000259" key="1">
    <source>
        <dbReference type="PROSITE" id="PS50097"/>
    </source>
</evidence>
<dbReference type="CDD" id="cd18186">
    <property type="entry name" value="BTB_POZ_ZBTB_KLHL-like"/>
    <property type="match status" value="1"/>
</dbReference>
<dbReference type="PANTHER" id="PTHR26379:SF187">
    <property type="entry name" value="OS07G0655300 PROTEIN"/>
    <property type="match status" value="1"/>
</dbReference>
<dbReference type="CDD" id="cd00121">
    <property type="entry name" value="MATH"/>
    <property type="match status" value="1"/>
</dbReference>
<dbReference type="Pfam" id="PF22486">
    <property type="entry name" value="MATH_2"/>
    <property type="match status" value="1"/>
</dbReference>
<proteinExistence type="predicted"/>
<accession>A0A8X6VY26</accession>
<reference evidence="3" key="1">
    <citation type="submission" date="2020-08" db="EMBL/GenBank/DDBJ databases">
        <title>Multicomponent nature underlies the extraordinary mechanical properties of spider dragline silk.</title>
        <authorList>
            <person name="Kono N."/>
            <person name="Nakamura H."/>
            <person name="Mori M."/>
            <person name="Yoshida Y."/>
            <person name="Ohtoshi R."/>
            <person name="Malay A.D."/>
            <person name="Moran D.A.P."/>
            <person name="Tomita M."/>
            <person name="Numata K."/>
            <person name="Arakawa K."/>
        </authorList>
    </citation>
    <scope>NUCLEOTIDE SEQUENCE</scope>
</reference>
<dbReference type="PROSITE" id="PS50097">
    <property type="entry name" value="BTB"/>
    <property type="match status" value="1"/>
</dbReference>
<dbReference type="InterPro" id="IPR011333">
    <property type="entry name" value="SKP1/BTB/POZ_sf"/>
</dbReference>
<evidence type="ECO:0000313" key="3">
    <source>
        <dbReference type="EMBL" id="GFY24522.1"/>
    </source>
</evidence>
<dbReference type="SMART" id="SM00061">
    <property type="entry name" value="MATH"/>
    <property type="match status" value="1"/>
</dbReference>
<feature type="domain" description="BTB" evidence="1">
    <location>
        <begin position="336"/>
        <end position="410"/>
    </location>
</feature>
<organism evidence="3 4">
    <name type="scientific">Trichonephila clavipes</name>
    <name type="common">Golden silk orbweaver</name>
    <name type="synonym">Nephila clavipes</name>
    <dbReference type="NCBI Taxonomy" id="2585209"/>
    <lineage>
        <taxon>Eukaryota</taxon>
        <taxon>Metazoa</taxon>
        <taxon>Ecdysozoa</taxon>
        <taxon>Arthropoda</taxon>
        <taxon>Chelicerata</taxon>
        <taxon>Arachnida</taxon>
        <taxon>Araneae</taxon>
        <taxon>Araneomorphae</taxon>
        <taxon>Entelegynae</taxon>
        <taxon>Araneoidea</taxon>
        <taxon>Nephilidae</taxon>
        <taxon>Trichonephila</taxon>
    </lineage>
</organism>
<dbReference type="Pfam" id="PF00651">
    <property type="entry name" value="BTB"/>
    <property type="match status" value="1"/>
</dbReference>
<dbReference type="InterPro" id="IPR002083">
    <property type="entry name" value="MATH/TRAF_dom"/>
</dbReference>
<name>A0A8X6VY26_TRICX</name>
<dbReference type="PANTHER" id="PTHR26379">
    <property type="entry name" value="BTB/POZ AND MATH DOMAIN-CONTAINING PROTEIN 1"/>
    <property type="match status" value="1"/>
</dbReference>
<evidence type="ECO:0000313" key="4">
    <source>
        <dbReference type="Proteomes" id="UP000887159"/>
    </source>
</evidence>
<dbReference type="SUPFAM" id="SSF49599">
    <property type="entry name" value="TRAF domain-like"/>
    <property type="match status" value="1"/>
</dbReference>
<dbReference type="Gene3D" id="2.60.210.10">
    <property type="entry name" value="Apoptosis, Tumor Necrosis Factor Receptor Associated Protein 2, Chain A"/>
    <property type="match status" value="1"/>
</dbReference>
<dbReference type="InterPro" id="IPR008974">
    <property type="entry name" value="TRAF-like"/>
</dbReference>
<dbReference type="EMBL" id="BMAU01021369">
    <property type="protein sequence ID" value="GFY24522.1"/>
    <property type="molecule type" value="Genomic_DNA"/>
</dbReference>
<evidence type="ECO:0000259" key="2">
    <source>
        <dbReference type="PROSITE" id="PS50144"/>
    </source>
</evidence>
<dbReference type="AlphaFoldDB" id="A0A8X6VY26"/>
<evidence type="ECO:0008006" key="5">
    <source>
        <dbReference type="Google" id="ProtNLM"/>
    </source>
</evidence>
<protein>
    <recommendedName>
        <fullName evidence="5">Speckle-type POZ protein</fullName>
    </recommendedName>
</protein>
<dbReference type="PROSITE" id="PS50144">
    <property type="entry name" value="MATH"/>
    <property type="match status" value="1"/>
</dbReference>
<dbReference type="Proteomes" id="UP000887159">
    <property type="component" value="Unassembled WGS sequence"/>
</dbReference>
<gene>
    <name evidence="3" type="ORF">TNCV_1015681</name>
</gene>
<dbReference type="SUPFAM" id="SSF54695">
    <property type="entry name" value="POZ domain"/>
    <property type="match status" value="1"/>
</dbReference>
<keyword evidence="4" id="KW-1185">Reference proteome</keyword>
<dbReference type="InterPro" id="IPR000210">
    <property type="entry name" value="BTB/POZ_dom"/>
</dbReference>
<dbReference type="Gene3D" id="1.25.40.420">
    <property type="match status" value="1"/>
</dbReference>